<keyword evidence="2" id="KW-1185">Reference proteome</keyword>
<accession>A0A834W1J5</accession>
<dbReference type="Proteomes" id="UP000634136">
    <property type="component" value="Unassembled WGS sequence"/>
</dbReference>
<sequence>MGTWLEIEAEIVGERRGLSV</sequence>
<name>A0A834W1J5_9FABA</name>
<gene>
    <name evidence="1" type="ORF">G2W53_041557</name>
</gene>
<comment type="caution">
    <text evidence="1">The sequence shown here is derived from an EMBL/GenBank/DDBJ whole genome shotgun (WGS) entry which is preliminary data.</text>
</comment>
<reference evidence="1" key="1">
    <citation type="submission" date="2020-09" db="EMBL/GenBank/DDBJ databases">
        <title>Genome-Enabled Discovery of Anthraquinone Biosynthesis in Senna tora.</title>
        <authorList>
            <person name="Kang S.-H."/>
            <person name="Pandey R.P."/>
            <person name="Lee C.-M."/>
            <person name="Sim J.-S."/>
            <person name="Jeong J.-T."/>
            <person name="Choi B.-S."/>
            <person name="Jung M."/>
            <person name="Ginzburg D."/>
            <person name="Zhao K."/>
            <person name="Won S.Y."/>
            <person name="Oh T.-J."/>
            <person name="Yu Y."/>
            <person name="Kim N.-H."/>
            <person name="Lee O.R."/>
            <person name="Lee T.-H."/>
            <person name="Bashyal P."/>
            <person name="Kim T.-S."/>
            <person name="Lee W.-H."/>
            <person name="Kawkins C."/>
            <person name="Kim C.-K."/>
            <person name="Kim J.S."/>
            <person name="Ahn B.O."/>
            <person name="Rhee S.Y."/>
            <person name="Sohng J.K."/>
        </authorList>
    </citation>
    <scope>NUCLEOTIDE SEQUENCE</scope>
    <source>
        <tissue evidence="1">Leaf</tissue>
    </source>
</reference>
<protein>
    <submittedName>
        <fullName evidence="1">Uncharacterized protein</fullName>
    </submittedName>
</protein>
<evidence type="ECO:0000313" key="1">
    <source>
        <dbReference type="EMBL" id="KAF7802446.1"/>
    </source>
</evidence>
<dbReference type="AlphaFoldDB" id="A0A834W1J5"/>
<evidence type="ECO:0000313" key="2">
    <source>
        <dbReference type="Proteomes" id="UP000634136"/>
    </source>
</evidence>
<organism evidence="1 2">
    <name type="scientific">Senna tora</name>
    <dbReference type="NCBI Taxonomy" id="362788"/>
    <lineage>
        <taxon>Eukaryota</taxon>
        <taxon>Viridiplantae</taxon>
        <taxon>Streptophyta</taxon>
        <taxon>Embryophyta</taxon>
        <taxon>Tracheophyta</taxon>
        <taxon>Spermatophyta</taxon>
        <taxon>Magnoliopsida</taxon>
        <taxon>eudicotyledons</taxon>
        <taxon>Gunneridae</taxon>
        <taxon>Pentapetalae</taxon>
        <taxon>rosids</taxon>
        <taxon>fabids</taxon>
        <taxon>Fabales</taxon>
        <taxon>Fabaceae</taxon>
        <taxon>Caesalpinioideae</taxon>
        <taxon>Cassia clade</taxon>
        <taxon>Senna</taxon>
    </lineage>
</organism>
<proteinExistence type="predicted"/>
<dbReference type="EMBL" id="JAAIUW010000013">
    <property type="protein sequence ID" value="KAF7802446.1"/>
    <property type="molecule type" value="Genomic_DNA"/>
</dbReference>